<dbReference type="SUPFAM" id="SSF143800">
    <property type="entry name" value="L28p-like"/>
    <property type="match status" value="1"/>
</dbReference>
<dbReference type="AlphaFoldDB" id="A0A7C4TDT6"/>
<dbReference type="NCBIfam" id="TIGR00009">
    <property type="entry name" value="L28"/>
    <property type="match status" value="1"/>
</dbReference>
<keyword evidence="3 5" id="KW-0687">Ribonucleoprotein</keyword>
<evidence type="ECO:0000256" key="4">
    <source>
        <dbReference type="ARBA" id="ARBA00035174"/>
    </source>
</evidence>
<accession>A0A7C4TDT6</accession>
<dbReference type="Gene3D" id="2.30.170.40">
    <property type="entry name" value="Ribosomal protein L28/L24"/>
    <property type="match status" value="1"/>
</dbReference>
<gene>
    <name evidence="5 6" type="primary">rpmB</name>
    <name evidence="6" type="ORF">ENV60_05745</name>
</gene>
<proteinExistence type="inferred from homology"/>
<dbReference type="HAMAP" id="MF_00373">
    <property type="entry name" value="Ribosomal_bL28"/>
    <property type="match status" value="1"/>
</dbReference>
<dbReference type="PANTHER" id="PTHR39080">
    <property type="entry name" value="50S RIBOSOMAL PROTEIN L28"/>
    <property type="match status" value="1"/>
</dbReference>
<dbReference type="GO" id="GO:1990904">
    <property type="term" value="C:ribonucleoprotein complex"/>
    <property type="evidence" value="ECO:0007669"/>
    <property type="project" value="UniProtKB-KW"/>
</dbReference>
<keyword evidence="2 5" id="KW-0689">Ribosomal protein</keyword>
<dbReference type="InterPro" id="IPR050096">
    <property type="entry name" value="Bacterial_rp_bL28"/>
</dbReference>
<evidence type="ECO:0000256" key="1">
    <source>
        <dbReference type="ARBA" id="ARBA00008760"/>
    </source>
</evidence>
<dbReference type="GO" id="GO:0005840">
    <property type="term" value="C:ribosome"/>
    <property type="evidence" value="ECO:0007669"/>
    <property type="project" value="UniProtKB-KW"/>
</dbReference>
<comment type="similarity">
    <text evidence="1 5">Belongs to the bacterial ribosomal protein bL28 family.</text>
</comment>
<reference evidence="6" key="1">
    <citation type="journal article" date="2020" name="mSystems">
        <title>Genome- and Community-Level Interaction Insights into Carbon Utilization and Element Cycling Functions of Hydrothermarchaeota in Hydrothermal Sediment.</title>
        <authorList>
            <person name="Zhou Z."/>
            <person name="Liu Y."/>
            <person name="Xu W."/>
            <person name="Pan J."/>
            <person name="Luo Z.H."/>
            <person name="Li M."/>
        </authorList>
    </citation>
    <scope>NUCLEOTIDE SEQUENCE [LARGE SCALE GENOMIC DNA]</scope>
    <source>
        <strain evidence="6">SpSt-774</strain>
    </source>
</reference>
<dbReference type="InterPro" id="IPR026569">
    <property type="entry name" value="Ribosomal_bL28"/>
</dbReference>
<dbReference type="GO" id="GO:0003735">
    <property type="term" value="F:structural constituent of ribosome"/>
    <property type="evidence" value="ECO:0007669"/>
    <property type="project" value="InterPro"/>
</dbReference>
<evidence type="ECO:0000313" key="6">
    <source>
        <dbReference type="EMBL" id="HGV97782.1"/>
    </source>
</evidence>
<dbReference type="InterPro" id="IPR037147">
    <property type="entry name" value="Ribosomal_bL28_sf"/>
</dbReference>
<dbReference type="Pfam" id="PF00830">
    <property type="entry name" value="Ribosomal_L28"/>
    <property type="match status" value="1"/>
</dbReference>
<dbReference type="InterPro" id="IPR001383">
    <property type="entry name" value="Ribosomal_bL28_bact-type"/>
</dbReference>
<organism evidence="6">
    <name type="scientific">candidate division WOR-3 bacterium</name>
    <dbReference type="NCBI Taxonomy" id="2052148"/>
    <lineage>
        <taxon>Bacteria</taxon>
        <taxon>Bacteria division WOR-3</taxon>
    </lineage>
</organism>
<protein>
    <recommendedName>
        <fullName evidence="4 5">Large ribosomal subunit protein bL28</fullName>
    </recommendedName>
</protein>
<dbReference type="GO" id="GO:0006412">
    <property type="term" value="P:translation"/>
    <property type="evidence" value="ECO:0007669"/>
    <property type="project" value="UniProtKB-UniRule"/>
</dbReference>
<dbReference type="EMBL" id="DTGZ01000104">
    <property type="protein sequence ID" value="HGV97782.1"/>
    <property type="molecule type" value="Genomic_DNA"/>
</dbReference>
<name>A0A7C4TDT6_UNCW3</name>
<dbReference type="PANTHER" id="PTHR39080:SF1">
    <property type="entry name" value="LARGE RIBOSOMAL SUBUNIT PROTEIN BL28A"/>
    <property type="match status" value="1"/>
</dbReference>
<comment type="caution">
    <text evidence="6">The sequence shown here is derived from an EMBL/GenBank/DDBJ whole genome shotgun (WGS) entry which is preliminary data.</text>
</comment>
<evidence type="ECO:0000256" key="3">
    <source>
        <dbReference type="ARBA" id="ARBA00023274"/>
    </source>
</evidence>
<evidence type="ECO:0000256" key="2">
    <source>
        <dbReference type="ARBA" id="ARBA00022980"/>
    </source>
</evidence>
<sequence>MGRKCAICGKSAQVGSKISHAHNVSKRRFKPNLQRVRIKIDGKVKRVLVCTNCLSAGKVVKA</sequence>
<evidence type="ECO:0000256" key="5">
    <source>
        <dbReference type="HAMAP-Rule" id="MF_00373"/>
    </source>
</evidence>
<dbReference type="InterPro" id="IPR034704">
    <property type="entry name" value="Ribosomal_bL28/bL31-like_sf"/>
</dbReference>